<dbReference type="InterPro" id="IPR051675">
    <property type="entry name" value="Endo/Exo/Phosphatase_dom_1"/>
</dbReference>
<dbReference type="SMART" id="SM00278">
    <property type="entry name" value="HhH1"/>
    <property type="match status" value="2"/>
</dbReference>
<dbReference type="Pfam" id="PF12836">
    <property type="entry name" value="HHH_3"/>
    <property type="match status" value="1"/>
</dbReference>
<dbReference type="InterPro" id="IPR010994">
    <property type="entry name" value="RuvA_2-like"/>
</dbReference>
<keyword evidence="5" id="KW-1185">Reference proteome</keyword>
<reference evidence="4 5" key="1">
    <citation type="submission" date="2017-10" db="EMBL/GenBank/DDBJ databases">
        <title>Sequencing the genomes of 1000 actinobacteria strains.</title>
        <authorList>
            <person name="Klenk H.-P."/>
        </authorList>
    </citation>
    <scope>NUCLEOTIDE SEQUENCE [LARGE SCALE GENOMIC DNA]</scope>
    <source>
        <strain evidence="4 5">DSM 21574</strain>
    </source>
</reference>
<keyword evidence="2" id="KW-0472">Membrane</keyword>
<feature type="transmembrane region" description="Helical" evidence="2">
    <location>
        <begin position="58"/>
        <end position="78"/>
    </location>
</feature>
<evidence type="ECO:0000256" key="2">
    <source>
        <dbReference type="SAM" id="Phobius"/>
    </source>
</evidence>
<dbReference type="Gene3D" id="3.10.560.10">
    <property type="entry name" value="Outer membrane lipoprotein wza domain like"/>
    <property type="match status" value="1"/>
</dbReference>
<dbReference type="Proteomes" id="UP000221394">
    <property type="component" value="Unassembled WGS sequence"/>
</dbReference>
<feature type="domain" description="Helix-hairpin-helix DNA-binding motif class 1" evidence="3">
    <location>
        <begin position="239"/>
        <end position="258"/>
    </location>
</feature>
<sequence>MRSTVSGMSLPLPETDDVTALRARLRGHLDPPVLRRPAEPDDEPWDAGPVRWEVSGRAAAAVAVALILVIAVLGVLLWRGGPGDVVVLPEAEPAIGAGLATGASAPAGAASGTAASTPGASATADATDAAAAPGAATLLVHVVGQVREPGVVQLPPGSRVGDAIQAAGGAKGKADLSALNLAAPVTDGEQVRVPKLGETVVGGSAPASGAPASGPSAGGTGGAAAGATSTVDLNTADAATLETLPGVGPVLAGRIVSHREQHGPFASVDALQDVSGIGPATFARLRDLVRAG</sequence>
<dbReference type="AlphaFoldDB" id="A0A2A9EAY5"/>
<dbReference type="PANTHER" id="PTHR21180:SF32">
    <property type="entry name" value="ENDONUCLEASE_EXONUCLEASE_PHOSPHATASE FAMILY DOMAIN-CONTAINING PROTEIN 1"/>
    <property type="match status" value="1"/>
</dbReference>
<dbReference type="SUPFAM" id="SSF47781">
    <property type="entry name" value="RuvA domain 2-like"/>
    <property type="match status" value="1"/>
</dbReference>
<feature type="domain" description="Helix-hairpin-helix DNA-binding motif class 1" evidence="3">
    <location>
        <begin position="269"/>
        <end position="288"/>
    </location>
</feature>
<dbReference type="EMBL" id="PDJH01000001">
    <property type="protein sequence ID" value="PFG35349.1"/>
    <property type="molecule type" value="Genomic_DNA"/>
</dbReference>
<gene>
    <name evidence="4" type="ORF">ATL41_0024</name>
</gene>
<protein>
    <submittedName>
        <fullName evidence="4">Competence protein ComEA</fullName>
    </submittedName>
</protein>
<dbReference type="InterPro" id="IPR019554">
    <property type="entry name" value="Soluble_ligand-bd"/>
</dbReference>
<keyword evidence="2" id="KW-1133">Transmembrane helix</keyword>
<name>A0A2A9EAY5_9MICO</name>
<accession>A0A2A9EAY5</accession>
<evidence type="ECO:0000313" key="4">
    <source>
        <dbReference type="EMBL" id="PFG35349.1"/>
    </source>
</evidence>
<dbReference type="Pfam" id="PF10531">
    <property type="entry name" value="SLBB"/>
    <property type="match status" value="1"/>
</dbReference>
<dbReference type="InterPro" id="IPR003583">
    <property type="entry name" value="Hlx-hairpin-Hlx_DNA-bd_motif"/>
</dbReference>
<evidence type="ECO:0000256" key="1">
    <source>
        <dbReference type="SAM" id="MobiDB-lite"/>
    </source>
</evidence>
<proteinExistence type="predicted"/>
<dbReference type="GO" id="GO:0015627">
    <property type="term" value="C:type II protein secretion system complex"/>
    <property type="evidence" value="ECO:0007669"/>
    <property type="project" value="TreeGrafter"/>
</dbReference>
<evidence type="ECO:0000259" key="3">
    <source>
        <dbReference type="SMART" id="SM00278"/>
    </source>
</evidence>
<organism evidence="4 5">
    <name type="scientific">Flavimobilis soli</name>
    <dbReference type="NCBI Taxonomy" id="442709"/>
    <lineage>
        <taxon>Bacteria</taxon>
        <taxon>Bacillati</taxon>
        <taxon>Actinomycetota</taxon>
        <taxon>Actinomycetes</taxon>
        <taxon>Micrococcales</taxon>
        <taxon>Jonesiaceae</taxon>
        <taxon>Flavimobilis</taxon>
    </lineage>
</organism>
<dbReference type="PANTHER" id="PTHR21180">
    <property type="entry name" value="ENDONUCLEASE/EXONUCLEASE/PHOSPHATASE FAMILY DOMAIN-CONTAINING PROTEIN 1"/>
    <property type="match status" value="1"/>
</dbReference>
<dbReference type="GO" id="GO:0015628">
    <property type="term" value="P:protein secretion by the type II secretion system"/>
    <property type="evidence" value="ECO:0007669"/>
    <property type="project" value="TreeGrafter"/>
</dbReference>
<comment type="caution">
    <text evidence="4">The sequence shown here is derived from an EMBL/GenBank/DDBJ whole genome shotgun (WGS) entry which is preliminary data.</text>
</comment>
<dbReference type="GO" id="GO:0003677">
    <property type="term" value="F:DNA binding"/>
    <property type="evidence" value="ECO:0007669"/>
    <property type="project" value="InterPro"/>
</dbReference>
<feature type="region of interest" description="Disordered" evidence="1">
    <location>
        <begin position="202"/>
        <end position="225"/>
    </location>
</feature>
<evidence type="ECO:0000313" key="5">
    <source>
        <dbReference type="Proteomes" id="UP000221394"/>
    </source>
</evidence>
<dbReference type="GO" id="GO:0006281">
    <property type="term" value="P:DNA repair"/>
    <property type="evidence" value="ECO:0007669"/>
    <property type="project" value="InterPro"/>
</dbReference>
<dbReference type="Gene3D" id="1.10.150.320">
    <property type="entry name" value="Photosystem II 12 kDa extrinsic protein"/>
    <property type="match status" value="1"/>
</dbReference>
<feature type="compositionally biased region" description="Low complexity" evidence="1">
    <location>
        <begin position="202"/>
        <end position="215"/>
    </location>
</feature>
<keyword evidence="2" id="KW-0812">Transmembrane</keyword>